<evidence type="ECO:0008006" key="4">
    <source>
        <dbReference type="Google" id="ProtNLM"/>
    </source>
</evidence>
<keyword evidence="1" id="KW-0732">Signal</keyword>
<keyword evidence="3" id="KW-1185">Reference proteome</keyword>
<reference evidence="2" key="1">
    <citation type="journal article" date="2023" name="Mol. Phylogenet. Evol.">
        <title>Genome-scale phylogeny and comparative genomics of the fungal order Sordariales.</title>
        <authorList>
            <person name="Hensen N."/>
            <person name="Bonometti L."/>
            <person name="Westerberg I."/>
            <person name="Brannstrom I.O."/>
            <person name="Guillou S."/>
            <person name="Cros-Aarteil S."/>
            <person name="Calhoun S."/>
            <person name="Haridas S."/>
            <person name="Kuo A."/>
            <person name="Mondo S."/>
            <person name="Pangilinan J."/>
            <person name="Riley R."/>
            <person name="LaButti K."/>
            <person name="Andreopoulos B."/>
            <person name="Lipzen A."/>
            <person name="Chen C."/>
            <person name="Yan M."/>
            <person name="Daum C."/>
            <person name="Ng V."/>
            <person name="Clum A."/>
            <person name="Steindorff A."/>
            <person name="Ohm R.A."/>
            <person name="Martin F."/>
            <person name="Silar P."/>
            <person name="Natvig D.O."/>
            <person name="Lalanne C."/>
            <person name="Gautier V."/>
            <person name="Ament-Velasquez S.L."/>
            <person name="Kruys A."/>
            <person name="Hutchinson M.I."/>
            <person name="Powell A.J."/>
            <person name="Barry K."/>
            <person name="Miller A.N."/>
            <person name="Grigoriev I.V."/>
            <person name="Debuchy R."/>
            <person name="Gladieux P."/>
            <person name="Hiltunen Thoren M."/>
            <person name="Johannesson H."/>
        </authorList>
    </citation>
    <scope>NUCLEOTIDE SEQUENCE</scope>
    <source>
        <strain evidence="2">CBS 232.78</strain>
    </source>
</reference>
<protein>
    <recommendedName>
        <fullName evidence="4">Ecp2 effector protein domain-containing protein</fullName>
    </recommendedName>
</protein>
<comment type="caution">
    <text evidence="2">The sequence shown here is derived from an EMBL/GenBank/DDBJ whole genome shotgun (WGS) entry which is preliminary data.</text>
</comment>
<organism evidence="2 3">
    <name type="scientific">Podospora didyma</name>
    <dbReference type="NCBI Taxonomy" id="330526"/>
    <lineage>
        <taxon>Eukaryota</taxon>
        <taxon>Fungi</taxon>
        <taxon>Dikarya</taxon>
        <taxon>Ascomycota</taxon>
        <taxon>Pezizomycotina</taxon>
        <taxon>Sordariomycetes</taxon>
        <taxon>Sordariomycetidae</taxon>
        <taxon>Sordariales</taxon>
        <taxon>Podosporaceae</taxon>
        <taxon>Podospora</taxon>
    </lineage>
</organism>
<gene>
    <name evidence="2" type="ORF">B0H63DRAFT_521403</name>
</gene>
<evidence type="ECO:0000256" key="1">
    <source>
        <dbReference type="SAM" id="SignalP"/>
    </source>
</evidence>
<dbReference type="Gene3D" id="2.60.20.10">
    <property type="entry name" value="Crystallins"/>
    <property type="match status" value="1"/>
</dbReference>
<reference evidence="2" key="2">
    <citation type="submission" date="2023-06" db="EMBL/GenBank/DDBJ databases">
        <authorList>
            <consortium name="Lawrence Berkeley National Laboratory"/>
            <person name="Haridas S."/>
            <person name="Hensen N."/>
            <person name="Bonometti L."/>
            <person name="Westerberg I."/>
            <person name="Brannstrom I.O."/>
            <person name="Guillou S."/>
            <person name="Cros-Aarteil S."/>
            <person name="Calhoun S."/>
            <person name="Kuo A."/>
            <person name="Mondo S."/>
            <person name="Pangilinan J."/>
            <person name="Riley R."/>
            <person name="LaButti K."/>
            <person name="Andreopoulos B."/>
            <person name="Lipzen A."/>
            <person name="Chen C."/>
            <person name="Yanf M."/>
            <person name="Daum C."/>
            <person name="Ng V."/>
            <person name="Clum A."/>
            <person name="Steindorff A."/>
            <person name="Ohm R."/>
            <person name="Martin F."/>
            <person name="Silar P."/>
            <person name="Natvig D."/>
            <person name="Lalanne C."/>
            <person name="Gautier V."/>
            <person name="Ament-velasquez S.L."/>
            <person name="Kruys A."/>
            <person name="Hutchinson M.I."/>
            <person name="Powell A.J."/>
            <person name="Barry K."/>
            <person name="Miller A.N."/>
            <person name="Grigoriev I.V."/>
            <person name="Debuchy R."/>
            <person name="Gladieux P."/>
            <person name="Thoren M.H."/>
            <person name="Johannesson H."/>
        </authorList>
    </citation>
    <scope>NUCLEOTIDE SEQUENCE</scope>
    <source>
        <strain evidence="2">CBS 232.78</strain>
    </source>
</reference>
<proteinExistence type="predicted"/>
<sequence length="153" mass="16852">MKCLLTIIPFLASALAAPQPEVFPLPAAPGTFAKFPAPFAPRLVNSSDYDFASLDTRQDENGRFRIVICSGSHGSGQCLNWGQKGHCWDFNDDNLKAYNDAVSSVYPQQQGVAWTLWEHTKCKGAGLEVYGAVENLADYGFNDKTSAFTWRLL</sequence>
<dbReference type="Proteomes" id="UP001285441">
    <property type="component" value="Unassembled WGS sequence"/>
</dbReference>
<name>A0AAE0NTQ3_9PEZI</name>
<accession>A0AAE0NTQ3</accession>
<dbReference type="EMBL" id="JAULSW010000003">
    <property type="protein sequence ID" value="KAK3387344.1"/>
    <property type="molecule type" value="Genomic_DNA"/>
</dbReference>
<feature type="chain" id="PRO_5041937750" description="Ecp2 effector protein domain-containing protein" evidence="1">
    <location>
        <begin position="17"/>
        <end position="153"/>
    </location>
</feature>
<dbReference type="AlphaFoldDB" id="A0AAE0NTQ3"/>
<evidence type="ECO:0000313" key="2">
    <source>
        <dbReference type="EMBL" id="KAK3387344.1"/>
    </source>
</evidence>
<feature type="signal peptide" evidence="1">
    <location>
        <begin position="1"/>
        <end position="16"/>
    </location>
</feature>
<evidence type="ECO:0000313" key="3">
    <source>
        <dbReference type="Proteomes" id="UP001285441"/>
    </source>
</evidence>